<dbReference type="PaxDb" id="4081-Solyc01g065590.1.1"/>
<organism evidence="1">
    <name type="scientific">Solanum lycopersicum</name>
    <name type="common">Tomato</name>
    <name type="synonym">Lycopersicon esculentum</name>
    <dbReference type="NCBI Taxonomy" id="4081"/>
    <lineage>
        <taxon>Eukaryota</taxon>
        <taxon>Viridiplantae</taxon>
        <taxon>Streptophyta</taxon>
        <taxon>Embryophyta</taxon>
        <taxon>Tracheophyta</taxon>
        <taxon>Spermatophyta</taxon>
        <taxon>Magnoliopsida</taxon>
        <taxon>eudicotyledons</taxon>
        <taxon>Gunneridae</taxon>
        <taxon>Pentapetalae</taxon>
        <taxon>asterids</taxon>
        <taxon>lamiids</taxon>
        <taxon>Solanales</taxon>
        <taxon>Solanaceae</taxon>
        <taxon>Solanoideae</taxon>
        <taxon>Solaneae</taxon>
        <taxon>Solanum</taxon>
        <taxon>Solanum subgen. Lycopersicon</taxon>
    </lineage>
</organism>
<dbReference type="AntiFam" id="ANF00025">
    <property type="entry name" value="Antisense to 23S rRNA"/>
</dbReference>
<name>K4AWG3_SOLLC</name>
<dbReference type="HOGENOM" id="CLU_1974384_0_0_1"/>
<evidence type="ECO:0000313" key="2">
    <source>
        <dbReference type="Proteomes" id="UP000004994"/>
    </source>
</evidence>
<evidence type="ECO:0000313" key="1">
    <source>
        <dbReference type="EnsemblPlants" id="Solyc01g065590.1.1"/>
    </source>
</evidence>
<dbReference type="AlphaFoldDB" id="K4AWG3"/>
<reference evidence="1" key="1">
    <citation type="journal article" date="2012" name="Nature">
        <title>The tomato genome sequence provides insights into fleshy fruit evolution.</title>
        <authorList>
            <consortium name="Tomato Genome Consortium"/>
        </authorList>
    </citation>
    <scope>NUCLEOTIDE SEQUENCE [LARGE SCALE GENOMIC DNA]</scope>
    <source>
        <strain evidence="1">cv. Heinz 1706</strain>
    </source>
</reference>
<proteinExistence type="predicted"/>
<dbReference type="InParanoid" id="K4AWG3"/>
<dbReference type="EnsemblPlants" id="Solyc01g065590.1.1">
    <property type="protein sequence ID" value="Solyc01g065590.1.1"/>
    <property type="gene ID" value="Solyc01g065590.1"/>
</dbReference>
<accession>K4AWG3</accession>
<reference evidence="1" key="2">
    <citation type="submission" date="2015-06" db="UniProtKB">
        <authorList>
            <consortium name="EnsemblPlants"/>
        </authorList>
    </citation>
    <scope>IDENTIFICATION</scope>
    <source>
        <strain evidence="1">cv. Heinz 1706</strain>
    </source>
</reference>
<protein>
    <submittedName>
        <fullName evidence="1">Uncharacterized protein</fullName>
    </submittedName>
</protein>
<dbReference type="Proteomes" id="UP000004994">
    <property type="component" value="Chromosome 1"/>
</dbReference>
<dbReference type="Gramene" id="Solyc01g065590.1.1">
    <property type="protein sequence ID" value="Solyc01g065590.1.1"/>
    <property type="gene ID" value="Solyc01g065590.1"/>
</dbReference>
<keyword evidence="2" id="KW-1185">Reference proteome</keyword>
<sequence>MTLPLGTVVSLRPTFIPYQRVSLAVKIPFTLHSRANLRTTRGNFCMPLLSFRRPTPIEIVYQRLSLVLQVLTQGSLHLHIHVYFTKTFSEIVPNRYAFHAGRNLPDKEFCYLRIIIVTDGVHRGFGR</sequence>